<gene>
    <name evidence="2" type="ORF">HHI36_005493</name>
</gene>
<comment type="caution">
    <text evidence="2">The sequence shown here is derived from an EMBL/GenBank/DDBJ whole genome shotgun (WGS) entry which is preliminary data.</text>
</comment>
<keyword evidence="3" id="KW-1185">Reference proteome</keyword>
<dbReference type="Proteomes" id="UP001516400">
    <property type="component" value="Unassembled WGS sequence"/>
</dbReference>
<accession>A0ABD2NUL0</accession>
<organism evidence="2 3">
    <name type="scientific">Cryptolaemus montrouzieri</name>
    <dbReference type="NCBI Taxonomy" id="559131"/>
    <lineage>
        <taxon>Eukaryota</taxon>
        <taxon>Metazoa</taxon>
        <taxon>Ecdysozoa</taxon>
        <taxon>Arthropoda</taxon>
        <taxon>Hexapoda</taxon>
        <taxon>Insecta</taxon>
        <taxon>Pterygota</taxon>
        <taxon>Neoptera</taxon>
        <taxon>Endopterygota</taxon>
        <taxon>Coleoptera</taxon>
        <taxon>Polyphaga</taxon>
        <taxon>Cucujiformia</taxon>
        <taxon>Coccinelloidea</taxon>
        <taxon>Coccinellidae</taxon>
        <taxon>Scymninae</taxon>
        <taxon>Scymnini</taxon>
        <taxon>Cryptolaemus</taxon>
    </lineage>
</organism>
<feature type="region of interest" description="Disordered" evidence="1">
    <location>
        <begin position="1"/>
        <end position="27"/>
    </location>
</feature>
<evidence type="ECO:0000256" key="1">
    <source>
        <dbReference type="SAM" id="MobiDB-lite"/>
    </source>
</evidence>
<reference evidence="2 3" key="1">
    <citation type="journal article" date="2021" name="BMC Biol.">
        <title>Horizontally acquired antibacterial genes associated with adaptive radiation of ladybird beetles.</title>
        <authorList>
            <person name="Li H.S."/>
            <person name="Tang X.F."/>
            <person name="Huang Y.H."/>
            <person name="Xu Z.Y."/>
            <person name="Chen M.L."/>
            <person name="Du X.Y."/>
            <person name="Qiu B.Y."/>
            <person name="Chen P.T."/>
            <person name="Zhang W."/>
            <person name="Slipinski A."/>
            <person name="Escalona H.E."/>
            <person name="Waterhouse R.M."/>
            <person name="Zwick A."/>
            <person name="Pang H."/>
        </authorList>
    </citation>
    <scope>NUCLEOTIDE SEQUENCE [LARGE SCALE GENOMIC DNA]</scope>
    <source>
        <strain evidence="2">SYSU2018</strain>
    </source>
</reference>
<evidence type="ECO:0000313" key="3">
    <source>
        <dbReference type="Proteomes" id="UP001516400"/>
    </source>
</evidence>
<proteinExistence type="predicted"/>
<name>A0ABD2NUL0_9CUCU</name>
<dbReference type="AlphaFoldDB" id="A0ABD2NUL0"/>
<sequence>MIRYGLEEDNEYEFSDSDDEDGDPSLEPEIQNLEEDAILCKEEPYVEARQEPAKVVERQQSSAGHKITTQIKTVSFGVNRSVRAHHALQLIILSDYQAVLQHLVLKATRNFGLG</sequence>
<evidence type="ECO:0000313" key="2">
    <source>
        <dbReference type="EMBL" id="KAL3282304.1"/>
    </source>
</evidence>
<feature type="compositionally biased region" description="Acidic residues" evidence="1">
    <location>
        <begin position="7"/>
        <end position="27"/>
    </location>
</feature>
<protein>
    <submittedName>
        <fullName evidence="2">Uncharacterized protein</fullName>
    </submittedName>
</protein>
<dbReference type="EMBL" id="JABFTP020000144">
    <property type="protein sequence ID" value="KAL3282304.1"/>
    <property type="molecule type" value="Genomic_DNA"/>
</dbReference>